<dbReference type="Gene3D" id="1.10.510.10">
    <property type="entry name" value="Transferase(Phosphotransferase) domain 1"/>
    <property type="match status" value="1"/>
</dbReference>
<feature type="binding site" evidence="10">
    <location>
        <position position="645"/>
    </location>
    <ligand>
        <name>ATP</name>
        <dbReference type="ChEBI" id="CHEBI:30616"/>
    </ligand>
</feature>
<dbReference type="InterPro" id="IPR051931">
    <property type="entry name" value="PAK3-like"/>
</dbReference>
<dbReference type="InterPro" id="IPR036936">
    <property type="entry name" value="CRIB_dom_sf"/>
</dbReference>
<dbReference type="CDD" id="cd01093">
    <property type="entry name" value="CRIB_PAK_like"/>
    <property type="match status" value="1"/>
</dbReference>
<dbReference type="PROSITE" id="PS50108">
    <property type="entry name" value="CRIB"/>
    <property type="match status" value="1"/>
</dbReference>
<dbReference type="GO" id="GO:0046872">
    <property type="term" value="F:metal ion binding"/>
    <property type="evidence" value="ECO:0007669"/>
    <property type="project" value="UniProtKB-KW"/>
</dbReference>
<dbReference type="Gene3D" id="3.90.810.10">
    <property type="entry name" value="CRIB domain"/>
    <property type="match status" value="1"/>
</dbReference>
<dbReference type="Pfam" id="PF00786">
    <property type="entry name" value="PBD"/>
    <property type="match status" value="1"/>
</dbReference>
<dbReference type="CTD" id="56924"/>
<evidence type="ECO:0000313" key="14">
    <source>
        <dbReference type="Proteomes" id="UP000515202"/>
    </source>
</evidence>
<keyword evidence="3" id="KW-0723">Serine/threonine-protein kinase</keyword>
<evidence type="ECO:0000256" key="4">
    <source>
        <dbReference type="ARBA" id="ARBA00022679"/>
    </source>
</evidence>
<organism evidence="14 15">
    <name type="scientific">Pteropus vampyrus</name>
    <name type="common">Large flying fox</name>
    <dbReference type="NCBI Taxonomy" id="132908"/>
    <lineage>
        <taxon>Eukaryota</taxon>
        <taxon>Metazoa</taxon>
        <taxon>Chordata</taxon>
        <taxon>Craniata</taxon>
        <taxon>Vertebrata</taxon>
        <taxon>Euteleostomi</taxon>
        <taxon>Mammalia</taxon>
        <taxon>Eutheria</taxon>
        <taxon>Laurasiatheria</taxon>
        <taxon>Chiroptera</taxon>
        <taxon>Yinpterochiroptera</taxon>
        <taxon>Pteropodoidea</taxon>
        <taxon>Pteropodidae</taxon>
        <taxon>Pteropodinae</taxon>
        <taxon>Pteropus</taxon>
    </lineage>
</organism>
<keyword evidence="4" id="KW-0808">Transferase</keyword>
<reference evidence="15" key="1">
    <citation type="submission" date="2025-08" db="UniProtKB">
        <authorList>
            <consortium name="RefSeq"/>
        </authorList>
    </citation>
    <scope>IDENTIFICATION</scope>
    <source>
        <tissue evidence="15">Kidney</tissue>
    </source>
</reference>
<dbReference type="Proteomes" id="UP000515202">
    <property type="component" value="Unplaced"/>
</dbReference>
<feature type="compositionally biased region" description="Polar residues" evidence="11">
    <location>
        <begin position="523"/>
        <end position="539"/>
    </location>
</feature>
<keyword evidence="9" id="KW-0460">Magnesium</keyword>
<dbReference type="SMART" id="SM00285">
    <property type="entry name" value="PBD"/>
    <property type="match status" value="1"/>
</dbReference>
<evidence type="ECO:0000256" key="10">
    <source>
        <dbReference type="PROSITE-ProRule" id="PRU10141"/>
    </source>
</evidence>
<evidence type="ECO:0000256" key="1">
    <source>
        <dbReference type="ARBA" id="ARBA00001946"/>
    </source>
</evidence>
<dbReference type="PANTHER" id="PTHR45832:SF3">
    <property type="entry name" value="NON-SPECIFIC SERINE_THREONINE PROTEIN KINASE"/>
    <property type="match status" value="1"/>
</dbReference>
<dbReference type="GO" id="GO:0005524">
    <property type="term" value="F:ATP binding"/>
    <property type="evidence" value="ECO:0007669"/>
    <property type="project" value="UniProtKB-UniRule"/>
</dbReference>
<feature type="region of interest" description="Disordered" evidence="11">
    <location>
        <begin position="268"/>
        <end position="356"/>
    </location>
</feature>
<comment type="cofactor">
    <cofactor evidence="1">
        <name>Mg(2+)</name>
        <dbReference type="ChEBI" id="CHEBI:18420"/>
    </cofactor>
</comment>
<evidence type="ECO:0000256" key="6">
    <source>
        <dbReference type="ARBA" id="ARBA00022741"/>
    </source>
</evidence>
<evidence type="ECO:0000256" key="2">
    <source>
        <dbReference type="ARBA" id="ARBA00012513"/>
    </source>
</evidence>
<dbReference type="FunFam" id="3.30.200.20:FF:000141">
    <property type="entry name" value="Non-specific serine/threonine protein kinase"/>
    <property type="match status" value="2"/>
</dbReference>
<evidence type="ECO:0000256" key="7">
    <source>
        <dbReference type="ARBA" id="ARBA00022777"/>
    </source>
</evidence>
<feature type="compositionally biased region" description="Polar residues" evidence="11">
    <location>
        <begin position="308"/>
        <end position="330"/>
    </location>
</feature>
<dbReference type="InterPro" id="IPR000095">
    <property type="entry name" value="CRIB_dom"/>
</dbReference>
<keyword evidence="8 10" id="KW-0067">ATP-binding</keyword>
<dbReference type="FunFam" id="3.90.810.10:FF:000002">
    <property type="entry name" value="Non-specific serine/threonine protein kinase"/>
    <property type="match status" value="1"/>
</dbReference>
<dbReference type="RefSeq" id="XP_023383472.1">
    <property type="nucleotide sequence ID" value="XM_023527704.1"/>
</dbReference>
<keyword evidence="6 10" id="KW-0547">Nucleotide-binding</keyword>
<accession>A0A6P6C7X9</accession>
<dbReference type="InterPro" id="IPR033923">
    <property type="entry name" value="PAK_BD"/>
</dbReference>
<evidence type="ECO:0000259" key="13">
    <source>
        <dbReference type="PROSITE" id="PS50108"/>
    </source>
</evidence>
<evidence type="ECO:0000256" key="9">
    <source>
        <dbReference type="ARBA" id="ARBA00022842"/>
    </source>
</evidence>
<dbReference type="InterPro" id="IPR000719">
    <property type="entry name" value="Prot_kinase_dom"/>
</dbReference>
<feature type="region of interest" description="Disordered" evidence="11">
    <location>
        <begin position="823"/>
        <end position="846"/>
    </location>
</feature>
<dbReference type="OrthoDB" id="1022360at2759"/>
<dbReference type="SUPFAM" id="SSF56112">
    <property type="entry name" value="Protein kinase-like (PK-like)"/>
    <property type="match status" value="2"/>
</dbReference>
<feature type="region of interest" description="Disordered" evidence="11">
    <location>
        <begin position="132"/>
        <end position="172"/>
    </location>
</feature>
<dbReference type="FunFam" id="1.10.510.10:FF:000768">
    <property type="entry name" value="Non-specific serine/threonine protein kinase"/>
    <property type="match status" value="1"/>
</dbReference>
<keyword evidence="14" id="KW-1185">Reference proteome</keyword>
<protein>
    <recommendedName>
        <fullName evidence="2">non-specific serine/threonine protein kinase</fullName>
        <ecNumber evidence="2">2.7.11.1</ecNumber>
    </recommendedName>
</protein>
<dbReference type="GO" id="GO:0004674">
    <property type="term" value="F:protein serine/threonine kinase activity"/>
    <property type="evidence" value="ECO:0007669"/>
    <property type="project" value="UniProtKB-KW"/>
</dbReference>
<dbReference type="GeneID" id="105288780"/>
<dbReference type="InterPro" id="IPR017441">
    <property type="entry name" value="Protein_kinase_ATP_BS"/>
</dbReference>
<feature type="compositionally biased region" description="Low complexity" evidence="11">
    <location>
        <begin position="268"/>
        <end position="279"/>
    </location>
</feature>
<feature type="domain" description="CRIB" evidence="13">
    <location>
        <begin position="12"/>
        <end position="25"/>
    </location>
</feature>
<keyword evidence="7 15" id="KW-0418">Kinase</keyword>
<feature type="region of interest" description="Disordered" evidence="11">
    <location>
        <begin position="523"/>
        <end position="565"/>
    </location>
</feature>
<evidence type="ECO:0000256" key="3">
    <source>
        <dbReference type="ARBA" id="ARBA00022527"/>
    </source>
</evidence>
<evidence type="ECO:0000256" key="5">
    <source>
        <dbReference type="ARBA" id="ARBA00022723"/>
    </source>
</evidence>
<dbReference type="Pfam" id="PF00069">
    <property type="entry name" value="Pkinase"/>
    <property type="match status" value="2"/>
</dbReference>
<dbReference type="Gene3D" id="3.30.200.20">
    <property type="entry name" value="Phosphorylase Kinase, domain 1"/>
    <property type="match status" value="2"/>
</dbReference>
<dbReference type="PANTHER" id="PTHR45832">
    <property type="entry name" value="SERINE/THREONINE-PROTEIN KINASE SAMKA-RELATED-RELATED"/>
    <property type="match status" value="1"/>
</dbReference>
<dbReference type="PROSITE" id="PS50011">
    <property type="entry name" value="PROTEIN_KINASE_DOM"/>
    <property type="match status" value="1"/>
</dbReference>
<evidence type="ECO:0000256" key="11">
    <source>
        <dbReference type="SAM" id="MobiDB-lite"/>
    </source>
</evidence>
<evidence type="ECO:0000259" key="12">
    <source>
        <dbReference type="PROSITE" id="PS50011"/>
    </source>
</evidence>
<feature type="region of interest" description="Disordered" evidence="11">
    <location>
        <begin position="1"/>
        <end position="30"/>
    </location>
</feature>
<evidence type="ECO:0000313" key="15">
    <source>
        <dbReference type="RefSeq" id="XP_023383472.1"/>
    </source>
</evidence>
<name>A0A6P6C7X9_PTEVA</name>
<dbReference type="PROSITE" id="PS00107">
    <property type="entry name" value="PROTEIN_KINASE_ATP"/>
    <property type="match status" value="1"/>
</dbReference>
<feature type="domain" description="Protein kinase" evidence="12">
    <location>
        <begin position="616"/>
        <end position="867"/>
    </location>
</feature>
<keyword evidence="5" id="KW-0479">Metal-binding</keyword>
<proteinExistence type="predicted"/>
<dbReference type="AlphaFoldDB" id="A0A6P6C7X9"/>
<feature type="region of interest" description="Disordered" evidence="11">
    <location>
        <begin position="199"/>
        <end position="255"/>
    </location>
</feature>
<dbReference type="InterPro" id="IPR011009">
    <property type="entry name" value="Kinase-like_dom_sf"/>
</dbReference>
<dbReference type="KEGG" id="pvp:105288780"/>
<dbReference type="EC" id="2.7.11.1" evidence="2"/>
<feature type="compositionally biased region" description="Low complexity" evidence="11">
    <location>
        <begin position="201"/>
        <end position="214"/>
    </location>
</feature>
<evidence type="ECO:0000256" key="8">
    <source>
        <dbReference type="ARBA" id="ARBA00022840"/>
    </source>
</evidence>
<sequence>MFRKKKKKRPEISAPQNFQHRVHTSFDPKEGKFVGLPPQWQNILDTLRRPKPVVDPSRITRVQLQPMKTVVRGSSVPIDGYISGLLNDIQKLSVISSNTLRGRSPTSRRRAQSLGLLGEEHWAADPDMYLQSPQSEHTDPQGLYLSCNGGAPGGHRQMPWPEPHSPRILPNGLATKAQSLGPAEFQGATQRCLKLGTCLQSSPPSTSPPAATGRRGTKAARHGSEEARPQSCLVGSAAGKPSGEGSPSPKTQESSLKRRLFRSMFLSTPATAPPSSSKQGPPPQSKPNSSFQPPQKDSPPSLVAKAQSLPSAQPMGTFSPLTTLDTSSPQKPLRTAPATGPPPGRSSPAGSPRTRHAQISTSNLYLPQDPAVAKGALAGEDTGVVTHEQFKAALRMVVDQGDPRLLLDSYVKIGEGSTGIVCLAREKHSGRQVAVKMMDLRKQQRRELLFNEVVIMRDYQHLNVVEMYKSYLVGEELWVLMEFLQGGALTDIISQPNSSFQPPQKDSPPSLVAKAQSLPSAQPMGTFSPLTTLDTSSPQKPLRTAPATGPPPGRSSPAGSPRTRHAQISTSNLYLPQDPAVAKGALAGEDTGVVTHEQFKAALRMVVDQGDPRLLLDSYVKIGEGSTGIVCLAREKHSGRQVAVKMMDLRKQQRRELLFNEVVIMRDYQHLNVVEMYKSYLVGEELWVLMEFLQGGALTDIISQVRLNEEQIATVCEAVLQALAYLHAQGVIHRDIKSDSILLTLDGRVKLSDFGFCAQISKDVPKRKSLVGTPYWMAPEVISRSLYATEVDIWSLGIMVIEMVDGEPPYFSDSPVQAMKRLRDSPPPKLKNFHKKEPPRTATPRTGHIYTCQRFRRVLGHAICQTR</sequence>
<gene>
    <name evidence="15" type="primary">PAK6</name>
</gene>